<name>A0A5S3Z825_9GAMM</name>
<dbReference type="RefSeq" id="WP_138547584.1">
    <property type="nucleotide sequence ID" value="NZ_PNCG01000003.1"/>
</dbReference>
<sequence>MKRVTVLLILLIGALAWYLSADVGAIKARSDSPTLLSVRDTPAVAAEEAVSARQSKTQYSQAVDPPKQISAQAPITEPEYVPPIAKDRQQDDAYQGDLHDHQAYQRYQQRQHNDFKRAYISAAKDKVALLKTWLARGEREGISPEQLQFARDKIAALEQAKQQLEEQLAQQ</sequence>
<organism evidence="2 3">
    <name type="scientific">Pseudoalteromonas ruthenica</name>
    <dbReference type="NCBI Taxonomy" id="151081"/>
    <lineage>
        <taxon>Bacteria</taxon>
        <taxon>Pseudomonadati</taxon>
        <taxon>Pseudomonadota</taxon>
        <taxon>Gammaproteobacteria</taxon>
        <taxon>Alteromonadales</taxon>
        <taxon>Pseudoalteromonadaceae</taxon>
        <taxon>Pseudoalteromonas</taxon>
    </lineage>
</organism>
<protein>
    <submittedName>
        <fullName evidence="2">Uncharacterized protein</fullName>
    </submittedName>
</protein>
<reference evidence="3" key="2">
    <citation type="submission" date="2019-06" db="EMBL/GenBank/DDBJ databases">
        <title>Co-occurence of chitin degradation, pigmentation and bioactivity in marine Pseudoalteromonas.</title>
        <authorList>
            <person name="Sonnenschein E.C."/>
            <person name="Bech P.K."/>
        </authorList>
    </citation>
    <scope>NUCLEOTIDE SEQUENCE [LARGE SCALE GENOMIC DNA]</scope>
    <source>
        <strain evidence="3">S2897</strain>
    </source>
</reference>
<accession>A0A5S3Z825</accession>
<dbReference type="AlphaFoldDB" id="A0A5S3Z825"/>
<evidence type="ECO:0000313" key="2">
    <source>
        <dbReference type="EMBL" id="TMP88020.1"/>
    </source>
</evidence>
<gene>
    <name evidence="2" type="ORF">CWC05_05055</name>
</gene>
<proteinExistence type="predicted"/>
<feature type="region of interest" description="Disordered" evidence="1">
    <location>
        <begin position="49"/>
        <end position="95"/>
    </location>
</feature>
<evidence type="ECO:0000256" key="1">
    <source>
        <dbReference type="SAM" id="MobiDB-lite"/>
    </source>
</evidence>
<evidence type="ECO:0000313" key="3">
    <source>
        <dbReference type="Proteomes" id="UP000305874"/>
    </source>
</evidence>
<feature type="compositionally biased region" description="Basic and acidic residues" evidence="1">
    <location>
        <begin position="85"/>
        <end position="95"/>
    </location>
</feature>
<dbReference type="Proteomes" id="UP000305874">
    <property type="component" value="Unassembled WGS sequence"/>
</dbReference>
<feature type="compositionally biased region" description="Polar residues" evidence="1">
    <location>
        <begin position="52"/>
        <end position="61"/>
    </location>
</feature>
<reference evidence="2 3" key="1">
    <citation type="submission" date="2017-12" db="EMBL/GenBank/DDBJ databases">
        <authorList>
            <person name="Paulsen S."/>
            <person name="Gram L.K."/>
        </authorList>
    </citation>
    <scope>NUCLEOTIDE SEQUENCE [LARGE SCALE GENOMIC DNA]</scope>
    <source>
        <strain evidence="2 3">S2897</strain>
    </source>
</reference>
<comment type="caution">
    <text evidence="2">The sequence shown here is derived from an EMBL/GenBank/DDBJ whole genome shotgun (WGS) entry which is preliminary data.</text>
</comment>
<dbReference type="EMBL" id="PNCG01000003">
    <property type="protein sequence ID" value="TMP88020.1"/>
    <property type="molecule type" value="Genomic_DNA"/>
</dbReference>